<comment type="caution">
    <text evidence="1">The sequence shown here is derived from an EMBL/GenBank/DDBJ whole genome shotgun (WGS) entry which is preliminary data.</text>
</comment>
<sequence>MVMIIIVYHYVKCPIFVYVRYFAIILSMVLLALSTVTCSDELPLSVAKSSSYQVNNADTHQHAHKDFCSPFCACSCCAAPVILSMTYFTTVPATHTTFIYSETPVGVISDLPQTVWQPPRA</sequence>
<name>A0A847S1P6_9BACT</name>
<dbReference type="AlphaFoldDB" id="A0A847S1P6"/>
<dbReference type="InterPro" id="IPR046601">
    <property type="entry name" value="DUF6660"/>
</dbReference>
<protein>
    <submittedName>
        <fullName evidence="1">Uncharacterized protein</fullName>
    </submittedName>
</protein>
<evidence type="ECO:0000313" key="2">
    <source>
        <dbReference type="Proteomes" id="UP000552864"/>
    </source>
</evidence>
<dbReference type="RefSeq" id="WP_168736663.1">
    <property type="nucleotide sequence ID" value="NZ_JABAHZ010000001.1"/>
</dbReference>
<dbReference type="Proteomes" id="UP000552864">
    <property type="component" value="Unassembled WGS sequence"/>
</dbReference>
<reference evidence="1 2" key="1">
    <citation type="submission" date="2020-04" db="EMBL/GenBank/DDBJ databases">
        <authorList>
            <person name="Yin C."/>
        </authorList>
    </citation>
    <scope>NUCLEOTIDE SEQUENCE [LARGE SCALE GENOMIC DNA]</scope>
    <source>
        <strain evidence="1 2">Ak56</strain>
    </source>
</reference>
<dbReference type="EMBL" id="JABAHZ010000001">
    <property type="protein sequence ID" value="NLR77250.1"/>
    <property type="molecule type" value="Genomic_DNA"/>
</dbReference>
<gene>
    <name evidence="1" type="ORF">HGH91_01350</name>
</gene>
<accession>A0A847S1P6</accession>
<evidence type="ECO:0000313" key="1">
    <source>
        <dbReference type="EMBL" id="NLR77250.1"/>
    </source>
</evidence>
<dbReference type="Pfam" id="PF20365">
    <property type="entry name" value="DUF6660"/>
    <property type="match status" value="1"/>
</dbReference>
<keyword evidence="2" id="KW-1185">Reference proteome</keyword>
<organism evidence="1 2">
    <name type="scientific">Chitinophaga eiseniae</name>
    <dbReference type="NCBI Taxonomy" id="634771"/>
    <lineage>
        <taxon>Bacteria</taxon>
        <taxon>Pseudomonadati</taxon>
        <taxon>Bacteroidota</taxon>
        <taxon>Chitinophagia</taxon>
        <taxon>Chitinophagales</taxon>
        <taxon>Chitinophagaceae</taxon>
        <taxon>Chitinophaga</taxon>
    </lineage>
</organism>
<proteinExistence type="predicted"/>